<evidence type="ECO:0000256" key="1">
    <source>
        <dbReference type="ARBA" id="ARBA00004141"/>
    </source>
</evidence>
<dbReference type="Pfam" id="PF01284">
    <property type="entry name" value="MARVEL"/>
    <property type="match status" value="1"/>
</dbReference>
<dbReference type="GO" id="GO:0015031">
    <property type="term" value="P:protein transport"/>
    <property type="evidence" value="ECO:0007669"/>
    <property type="project" value="Ensembl"/>
</dbReference>
<gene>
    <name evidence="9" type="primary">CMTM6</name>
</gene>
<reference evidence="9 10" key="1">
    <citation type="journal article" date="2019" name="Proc. Natl. Acad. Sci. U.S.A.">
        <title>Regulatory changes in pterin and carotenoid genes underlie balanced color polymorphisms in the wall lizard.</title>
        <authorList>
            <person name="Andrade P."/>
            <person name="Pinho C."/>
            <person name="Perez I de Lanuza G."/>
            <person name="Afonso S."/>
            <person name="Brejcha J."/>
            <person name="Rubin C.J."/>
            <person name="Wallerman O."/>
            <person name="Pereira P."/>
            <person name="Sabatino S.J."/>
            <person name="Bellati A."/>
            <person name="Pellitteri-Rosa D."/>
            <person name="Bosakova Z."/>
            <person name="Bunikis I."/>
            <person name="Carretero M.A."/>
            <person name="Feiner N."/>
            <person name="Marsik P."/>
            <person name="Pauperio F."/>
            <person name="Salvi D."/>
            <person name="Soler L."/>
            <person name="While G.M."/>
            <person name="Uller T."/>
            <person name="Font E."/>
            <person name="Andersson L."/>
            <person name="Carneiro M."/>
        </authorList>
    </citation>
    <scope>NUCLEOTIDE SEQUENCE</scope>
</reference>
<accession>A0A670KDG7</accession>
<dbReference type="PANTHER" id="PTHR22776">
    <property type="entry name" value="MARVEL-CONTAINING POTENTIAL LIPID RAFT-ASSOCIATED PROTEIN"/>
    <property type="match status" value="1"/>
</dbReference>
<dbReference type="Proteomes" id="UP000472272">
    <property type="component" value="Chromosome 12"/>
</dbReference>
<dbReference type="GO" id="GO:0031901">
    <property type="term" value="C:early endosome membrane"/>
    <property type="evidence" value="ECO:0007669"/>
    <property type="project" value="Ensembl"/>
</dbReference>
<dbReference type="Ensembl" id="ENSPMRT00000035714.1">
    <property type="protein sequence ID" value="ENSPMRP00000033664.1"/>
    <property type="gene ID" value="ENSPMRG00000021827.1"/>
</dbReference>
<dbReference type="InterPro" id="IPR008253">
    <property type="entry name" value="Marvel"/>
</dbReference>
<keyword evidence="3 7" id="KW-1133">Transmembrane helix</keyword>
<evidence type="ECO:0000313" key="10">
    <source>
        <dbReference type="Proteomes" id="UP000472272"/>
    </source>
</evidence>
<dbReference type="OMA" id="ASMVWEK"/>
<organism evidence="9 10">
    <name type="scientific">Podarcis muralis</name>
    <name type="common">Wall lizard</name>
    <name type="synonym">Lacerta muralis</name>
    <dbReference type="NCBI Taxonomy" id="64176"/>
    <lineage>
        <taxon>Eukaryota</taxon>
        <taxon>Metazoa</taxon>
        <taxon>Chordata</taxon>
        <taxon>Craniata</taxon>
        <taxon>Vertebrata</taxon>
        <taxon>Euteleostomi</taxon>
        <taxon>Lepidosauria</taxon>
        <taxon>Squamata</taxon>
        <taxon>Bifurcata</taxon>
        <taxon>Unidentata</taxon>
        <taxon>Episquamata</taxon>
        <taxon>Laterata</taxon>
        <taxon>Lacertibaenia</taxon>
        <taxon>Lacertidae</taxon>
        <taxon>Podarcis</taxon>
    </lineage>
</organism>
<name>A0A670KDG7_PODMU</name>
<evidence type="ECO:0000256" key="6">
    <source>
        <dbReference type="SAM" id="MobiDB-lite"/>
    </source>
</evidence>
<evidence type="ECO:0000256" key="3">
    <source>
        <dbReference type="ARBA" id="ARBA00022989"/>
    </source>
</evidence>
<dbReference type="GO" id="GO:0005886">
    <property type="term" value="C:plasma membrane"/>
    <property type="evidence" value="ECO:0007669"/>
    <property type="project" value="Ensembl"/>
</dbReference>
<dbReference type="OrthoDB" id="10028364at2759"/>
<feature type="region of interest" description="Disordered" evidence="6">
    <location>
        <begin position="1"/>
        <end position="23"/>
    </location>
</feature>
<evidence type="ECO:0000313" key="9">
    <source>
        <dbReference type="Ensembl" id="ENSPMRP00000033664.1"/>
    </source>
</evidence>
<evidence type="ECO:0000256" key="2">
    <source>
        <dbReference type="ARBA" id="ARBA00022692"/>
    </source>
</evidence>
<dbReference type="AlphaFoldDB" id="A0A670KDG7"/>
<dbReference type="GO" id="GO:0031647">
    <property type="term" value="P:regulation of protein stability"/>
    <property type="evidence" value="ECO:0007669"/>
    <property type="project" value="Ensembl"/>
</dbReference>
<feature type="compositionally biased region" description="Polar residues" evidence="6">
    <location>
        <begin position="169"/>
        <end position="184"/>
    </location>
</feature>
<evidence type="ECO:0000259" key="8">
    <source>
        <dbReference type="PROSITE" id="PS51225"/>
    </source>
</evidence>
<dbReference type="GO" id="GO:0055038">
    <property type="term" value="C:recycling endosome membrane"/>
    <property type="evidence" value="ECO:0007669"/>
    <property type="project" value="Ensembl"/>
</dbReference>
<comment type="subcellular location">
    <subcellularLocation>
        <location evidence="1">Membrane</location>
        <topology evidence="1">Multi-pass membrane protein</topology>
    </subcellularLocation>
</comment>
<evidence type="ECO:0000256" key="7">
    <source>
        <dbReference type="SAM" id="Phobius"/>
    </source>
</evidence>
<dbReference type="GeneID" id="114606977"/>
<keyword evidence="4 5" id="KW-0472">Membrane</keyword>
<protein>
    <submittedName>
        <fullName evidence="9">CKLF like MARVEL transmembrane domain containing 6</fullName>
    </submittedName>
</protein>
<reference evidence="9" key="3">
    <citation type="submission" date="2025-09" db="UniProtKB">
        <authorList>
            <consortium name="Ensembl"/>
        </authorList>
    </citation>
    <scope>IDENTIFICATION</scope>
</reference>
<dbReference type="RefSeq" id="XP_028605461.1">
    <property type="nucleotide sequence ID" value="XM_028749628.1"/>
</dbReference>
<dbReference type="SUPFAM" id="SSF103473">
    <property type="entry name" value="MFS general substrate transporter"/>
    <property type="match status" value="1"/>
</dbReference>
<evidence type="ECO:0000256" key="5">
    <source>
        <dbReference type="PROSITE-ProRule" id="PRU00581"/>
    </source>
</evidence>
<feature type="transmembrane region" description="Helical" evidence="7">
    <location>
        <begin position="135"/>
        <end position="156"/>
    </location>
</feature>
<reference evidence="9" key="2">
    <citation type="submission" date="2025-08" db="UniProtKB">
        <authorList>
            <consortium name="Ensembl"/>
        </authorList>
    </citation>
    <scope>IDENTIFICATION</scope>
</reference>
<feature type="transmembrane region" description="Helical" evidence="7">
    <location>
        <begin position="67"/>
        <end position="89"/>
    </location>
</feature>
<proteinExistence type="predicted"/>
<dbReference type="InterPro" id="IPR036259">
    <property type="entry name" value="MFS_trans_sf"/>
</dbReference>
<evidence type="ECO:0000256" key="4">
    <source>
        <dbReference type="ARBA" id="ARBA00023136"/>
    </source>
</evidence>
<dbReference type="InterPro" id="IPR050578">
    <property type="entry name" value="MARVEL-CKLF_proteins"/>
</dbReference>
<sequence>MENGAPVYADTTVPAEQPPGKGPRCTGCTADNLGARRLALKASQLVLSFLAFLCEEIVQHCSSCGGLYFFEFVSCSAFLLNIPILVTYCTSLYERTGKEKVATVDFLIVSIVAVFFLLASIVFAATNDNTPPETAAIVFGFLATITFCVDAVLMYLKRRKAKEERKTENPANTLNPTENQPLNN</sequence>
<dbReference type="KEGG" id="pmua:114606977"/>
<feature type="transmembrane region" description="Helical" evidence="7">
    <location>
        <begin position="101"/>
        <end position="123"/>
    </location>
</feature>
<dbReference type="PANTHER" id="PTHR22776:SF25">
    <property type="entry name" value="CKLF-LIKE MARVEL TRANSMEMBRANE DOMAIN-CONTAINING PROTEIN 6"/>
    <property type="match status" value="1"/>
</dbReference>
<feature type="domain" description="MARVEL" evidence="8">
    <location>
        <begin position="32"/>
        <end position="159"/>
    </location>
</feature>
<feature type="region of interest" description="Disordered" evidence="6">
    <location>
        <begin position="164"/>
        <end position="184"/>
    </location>
</feature>
<dbReference type="GeneTree" id="ENSGT00940000157911"/>
<dbReference type="CTD" id="54918"/>
<dbReference type="GO" id="GO:0032456">
    <property type="term" value="P:endocytic recycling"/>
    <property type="evidence" value="ECO:0007669"/>
    <property type="project" value="Ensembl"/>
</dbReference>
<keyword evidence="10" id="KW-1185">Reference proteome</keyword>
<dbReference type="PROSITE" id="PS51225">
    <property type="entry name" value="MARVEL"/>
    <property type="match status" value="1"/>
</dbReference>
<keyword evidence="2 5" id="KW-0812">Transmembrane</keyword>